<protein>
    <submittedName>
        <fullName evidence="9">Hemolysin III family protein</fullName>
    </submittedName>
</protein>
<reference evidence="9 10" key="1">
    <citation type="submission" date="2020-01" db="EMBL/GenBank/DDBJ databases">
        <title>Anaeroalcalibacter tamaniensis gen. nov., sp. nov., moderately halophilic strictly anaerobic fermenter bacterium from mud volcano of Taman peninsula.</title>
        <authorList>
            <person name="Frolova A."/>
            <person name="Merkel A.Y."/>
            <person name="Slobodkin A.I."/>
        </authorList>
    </citation>
    <scope>NUCLEOTIDE SEQUENCE [LARGE SCALE GENOMIC DNA]</scope>
    <source>
        <strain evidence="9 10">F-3ap</strain>
    </source>
</reference>
<dbReference type="PANTHER" id="PTHR20855:SF3">
    <property type="entry name" value="LD03007P"/>
    <property type="match status" value="1"/>
</dbReference>
<evidence type="ECO:0000256" key="3">
    <source>
        <dbReference type="ARBA" id="ARBA00022475"/>
    </source>
</evidence>
<evidence type="ECO:0000256" key="4">
    <source>
        <dbReference type="ARBA" id="ARBA00022692"/>
    </source>
</evidence>
<dbReference type="GO" id="GO:0140911">
    <property type="term" value="F:pore-forming activity"/>
    <property type="evidence" value="ECO:0007669"/>
    <property type="project" value="InterPro"/>
</dbReference>
<feature type="transmembrane region" description="Helical" evidence="8">
    <location>
        <begin position="43"/>
        <end position="63"/>
    </location>
</feature>
<keyword evidence="5 8" id="KW-1133">Transmembrane helix</keyword>
<feature type="transmembrane region" description="Helical" evidence="8">
    <location>
        <begin position="136"/>
        <end position="157"/>
    </location>
</feature>
<dbReference type="GO" id="GO:0046872">
    <property type="term" value="F:metal ion binding"/>
    <property type="evidence" value="ECO:0007669"/>
    <property type="project" value="UniProtKB-KW"/>
</dbReference>
<feature type="binding site" evidence="7">
    <location>
        <position position="197"/>
    </location>
    <ligand>
        <name>Zn(2+)</name>
        <dbReference type="ChEBI" id="CHEBI:29105"/>
    </ligand>
</feature>
<feature type="binding site" evidence="7">
    <location>
        <position position="201"/>
    </location>
    <ligand>
        <name>Zn(2+)</name>
        <dbReference type="ChEBI" id="CHEBI:29105"/>
    </ligand>
</feature>
<evidence type="ECO:0000256" key="2">
    <source>
        <dbReference type="ARBA" id="ARBA00008488"/>
    </source>
</evidence>
<keyword evidence="3" id="KW-1003">Cell membrane</keyword>
<gene>
    <name evidence="9" type="ORF">GXN74_03210</name>
</gene>
<dbReference type="NCBIfam" id="TIGR01065">
    <property type="entry name" value="hlyIII"/>
    <property type="match status" value="1"/>
</dbReference>
<evidence type="ECO:0000256" key="5">
    <source>
        <dbReference type="ARBA" id="ARBA00022989"/>
    </source>
</evidence>
<comment type="subcellular location">
    <subcellularLocation>
        <location evidence="1">Cell membrane</location>
        <topology evidence="1">Multi-pass membrane protein</topology>
    </subcellularLocation>
</comment>
<keyword evidence="4 8" id="KW-0812">Transmembrane</keyword>
<keyword evidence="7" id="KW-0862">Zinc</keyword>
<evidence type="ECO:0000256" key="7">
    <source>
        <dbReference type="PIRSR" id="PIRSR604254-1"/>
    </source>
</evidence>
<dbReference type="AlphaFoldDB" id="A0A7X5KMI3"/>
<dbReference type="EMBL" id="JAAEEH010000005">
    <property type="protein sequence ID" value="NDL66753.1"/>
    <property type="molecule type" value="Genomic_DNA"/>
</dbReference>
<keyword evidence="6 8" id="KW-0472">Membrane</keyword>
<sequence length="220" mass="23804">METIRIGTLRIKEPVSALTHFIGVLLSLGALGMLVARASAMGGALHVASFAVFGASLVLLYSASTLYHAVDAGPKVDRLLKRIDHMMIFVLIAGTYTPVCLIPLEGTIGIVLLATVWGVAATGILLKAFWIHAPRWLSTGMYILMGWIVVFAIHPLFRSLSGPGFAWLVAGGVSYTIGGLVYGAKWPPFKSRWFGFHELFHVFVLAGSACHFILVYAYLV</sequence>
<accession>A0A7X5KMI3</accession>
<keyword evidence="10" id="KW-1185">Reference proteome</keyword>
<comment type="caution">
    <text evidence="9">The sequence shown here is derived from an EMBL/GenBank/DDBJ whole genome shotgun (WGS) entry which is preliminary data.</text>
</comment>
<feature type="transmembrane region" description="Helical" evidence="8">
    <location>
        <begin position="164"/>
        <end position="184"/>
    </location>
</feature>
<dbReference type="GO" id="GO:0005886">
    <property type="term" value="C:plasma membrane"/>
    <property type="evidence" value="ECO:0007669"/>
    <property type="project" value="UniProtKB-SubCell"/>
</dbReference>
<name>A0A7X5KMI3_9FIRM</name>
<keyword evidence="7" id="KW-0479">Metal-binding</keyword>
<dbReference type="RefSeq" id="WP_162369479.1">
    <property type="nucleotide sequence ID" value="NZ_JAAEEH010000005.1"/>
</dbReference>
<feature type="transmembrane region" description="Helical" evidence="8">
    <location>
        <begin position="83"/>
        <end position="104"/>
    </location>
</feature>
<dbReference type="Pfam" id="PF03006">
    <property type="entry name" value="HlyIII"/>
    <property type="match status" value="1"/>
</dbReference>
<proteinExistence type="inferred from homology"/>
<evidence type="ECO:0000256" key="6">
    <source>
        <dbReference type="ARBA" id="ARBA00023136"/>
    </source>
</evidence>
<organism evidence="9 10">
    <name type="scientific">Anaerotalea alkaliphila</name>
    <dbReference type="NCBI Taxonomy" id="2662126"/>
    <lineage>
        <taxon>Bacteria</taxon>
        <taxon>Bacillati</taxon>
        <taxon>Bacillota</taxon>
        <taxon>Clostridia</taxon>
        <taxon>Eubacteriales</taxon>
        <taxon>Anaerotalea</taxon>
    </lineage>
</organism>
<dbReference type="PANTHER" id="PTHR20855">
    <property type="entry name" value="ADIPOR/PROGESTIN RECEPTOR-RELATED"/>
    <property type="match status" value="1"/>
</dbReference>
<evidence type="ECO:0000256" key="1">
    <source>
        <dbReference type="ARBA" id="ARBA00004651"/>
    </source>
</evidence>
<evidence type="ECO:0000313" key="9">
    <source>
        <dbReference type="EMBL" id="NDL66753.1"/>
    </source>
</evidence>
<dbReference type="Proteomes" id="UP000461585">
    <property type="component" value="Unassembled WGS sequence"/>
</dbReference>
<feature type="transmembrane region" description="Helical" evidence="8">
    <location>
        <begin position="199"/>
        <end position="219"/>
    </location>
</feature>
<feature type="transmembrane region" description="Helical" evidence="8">
    <location>
        <begin position="17"/>
        <end position="36"/>
    </location>
</feature>
<evidence type="ECO:0000313" key="10">
    <source>
        <dbReference type="Proteomes" id="UP000461585"/>
    </source>
</evidence>
<feature type="binding site" evidence="7">
    <location>
        <position position="68"/>
    </location>
    <ligand>
        <name>Zn(2+)</name>
        <dbReference type="ChEBI" id="CHEBI:29105"/>
    </ligand>
</feature>
<dbReference type="InterPro" id="IPR004254">
    <property type="entry name" value="AdipoR/HlyIII-related"/>
</dbReference>
<dbReference type="InterPro" id="IPR005744">
    <property type="entry name" value="Hy-lIII"/>
</dbReference>
<evidence type="ECO:0000256" key="8">
    <source>
        <dbReference type="SAM" id="Phobius"/>
    </source>
</evidence>
<comment type="similarity">
    <text evidence="2">Belongs to the UPF0073 (Hly-III) family.</text>
</comment>